<dbReference type="EMBL" id="GBHO01031360">
    <property type="protein sequence ID" value="JAG12244.1"/>
    <property type="molecule type" value="Transcribed_RNA"/>
</dbReference>
<reference evidence="1" key="2">
    <citation type="submission" date="2014-07" db="EMBL/GenBank/DDBJ databases">
        <authorList>
            <person name="Hull J."/>
        </authorList>
    </citation>
    <scope>NUCLEOTIDE SEQUENCE</scope>
</reference>
<reference evidence="1" key="1">
    <citation type="journal article" date="2014" name="PLoS ONE">
        <title>Transcriptome-Based Identification of ABC Transporters in the Western Tarnished Plant Bug Lygus hesperus.</title>
        <authorList>
            <person name="Hull J.J."/>
            <person name="Chaney K."/>
            <person name="Geib S.M."/>
            <person name="Fabrick J.A."/>
            <person name="Brent C.S."/>
            <person name="Walsh D."/>
            <person name="Lavine L.C."/>
        </authorList>
    </citation>
    <scope>NUCLEOTIDE SEQUENCE</scope>
</reference>
<sequence length="271" mass="31474">MPDQVDIFCVRIKIKDMKKKALLYALGWRSWTKRMVSEAIVTESKNMYLVLLDLFEELSMKVASFRSMKHLLKTAYLFGNLELSVDILLNSITAKNLMIQLWMPTHMYEESAIIGLIKANIKQLKYLVLYRRELVMPYLYKITPRYECVQCSPTGTIKDITKAQNEFPKFYSAALKEANFGQSLKALLTSLIDEVEALTFDSCPWAVVDLTLEHMRFGLKVIEWLKRLHPKLTFNRLMTTKKILEYLNMQKQVPDEKADGNSLEAMLKALK</sequence>
<evidence type="ECO:0000313" key="2">
    <source>
        <dbReference type="EMBL" id="JAG62283.1"/>
    </source>
</evidence>
<evidence type="ECO:0000313" key="1">
    <source>
        <dbReference type="EMBL" id="JAG12244.1"/>
    </source>
</evidence>
<proteinExistence type="predicted"/>
<organism evidence="1">
    <name type="scientific">Lygus hesperus</name>
    <name type="common">Western plant bug</name>
    <dbReference type="NCBI Taxonomy" id="30085"/>
    <lineage>
        <taxon>Eukaryota</taxon>
        <taxon>Metazoa</taxon>
        <taxon>Ecdysozoa</taxon>
        <taxon>Arthropoda</taxon>
        <taxon>Hexapoda</taxon>
        <taxon>Insecta</taxon>
        <taxon>Pterygota</taxon>
        <taxon>Neoptera</taxon>
        <taxon>Paraneoptera</taxon>
        <taxon>Hemiptera</taxon>
        <taxon>Heteroptera</taxon>
        <taxon>Panheteroptera</taxon>
        <taxon>Cimicomorpha</taxon>
        <taxon>Miridae</taxon>
        <taxon>Mirini</taxon>
        <taxon>Lygus</taxon>
    </lineage>
</organism>
<dbReference type="AlphaFoldDB" id="A0A0A9WWX7"/>
<name>A0A0A9WWX7_LYGHE</name>
<accession>A0A0A9WWX7</accession>
<protein>
    <submittedName>
        <fullName evidence="1">Replication origin-binding protein</fullName>
    </submittedName>
</protein>
<gene>
    <name evidence="1" type="primary">UL9</name>
    <name evidence="1" type="ORF">CM83_2037</name>
</gene>
<reference evidence="2" key="3">
    <citation type="submission" date="2014-09" db="EMBL/GenBank/DDBJ databases">
        <authorList>
            <person name="Magalhaes I.L.F."/>
            <person name="Oliveira U."/>
            <person name="Santos F.R."/>
            <person name="Vidigal T.H.D.A."/>
            <person name="Brescovit A.D."/>
            <person name="Santos A.J."/>
        </authorList>
    </citation>
    <scope>NUCLEOTIDE SEQUENCE</scope>
</reference>
<dbReference type="EMBL" id="GBRD01003538">
    <property type="protein sequence ID" value="JAG62283.1"/>
    <property type="molecule type" value="Transcribed_RNA"/>
</dbReference>